<sequence length="217" mass="23246">MRRLMLDTAVRLMQSGVMPSVSEVGEAAGVSRATAYRHFPSQAALIQAAVDDALGPILSYEPSSTDPRERVTGLIEFAFPRMESFEATHRAALLLALDQWLRRQAGTLGEEPRVVRGNRRGLLRAAVEPLKDVLGRAGTERVAQAMSLIFGIEAIIVLKDIWGLDAAEAQDVIVWTAQALIGVALRDAGAEGETAPAAKPRGVRKTGAATRPRVKGG</sequence>
<dbReference type="Gene3D" id="1.10.357.10">
    <property type="entry name" value="Tetracycline Repressor, domain 2"/>
    <property type="match status" value="1"/>
</dbReference>
<dbReference type="AlphaFoldDB" id="A0A7W9L337"/>
<evidence type="ECO:0000256" key="3">
    <source>
        <dbReference type="ARBA" id="ARBA00023163"/>
    </source>
</evidence>
<dbReference type="SUPFAM" id="SSF46689">
    <property type="entry name" value="Homeodomain-like"/>
    <property type="match status" value="1"/>
</dbReference>
<dbReference type="InterPro" id="IPR001647">
    <property type="entry name" value="HTH_TetR"/>
</dbReference>
<dbReference type="GO" id="GO:0003700">
    <property type="term" value="F:DNA-binding transcription factor activity"/>
    <property type="evidence" value="ECO:0007669"/>
    <property type="project" value="TreeGrafter"/>
</dbReference>
<accession>A0A7W9L337</accession>
<evidence type="ECO:0000256" key="5">
    <source>
        <dbReference type="SAM" id="MobiDB-lite"/>
    </source>
</evidence>
<evidence type="ECO:0000256" key="1">
    <source>
        <dbReference type="ARBA" id="ARBA00023015"/>
    </source>
</evidence>
<dbReference type="GO" id="GO:0000976">
    <property type="term" value="F:transcription cis-regulatory region binding"/>
    <property type="evidence" value="ECO:0007669"/>
    <property type="project" value="TreeGrafter"/>
</dbReference>
<feature type="region of interest" description="Disordered" evidence="5">
    <location>
        <begin position="192"/>
        <end position="217"/>
    </location>
</feature>
<comment type="caution">
    <text evidence="7">The sequence shown here is derived from an EMBL/GenBank/DDBJ whole genome shotgun (WGS) entry which is preliminary data.</text>
</comment>
<organism evidence="7 8">
    <name type="scientific">Prosthecomicrobium pneumaticum</name>
    <dbReference type="NCBI Taxonomy" id="81895"/>
    <lineage>
        <taxon>Bacteria</taxon>
        <taxon>Pseudomonadati</taxon>
        <taxon>Pseudomonadota</taxon>
        <taxon>Alphaproteobacteria</taxon>
        <taxon>Hyphomicrobiales</taxon>
        <taxon>Kaistiaceae</taxon>
        <taxon>Prosthecomicrobium</taxon>
    </lineage>
</organism>
<keyword evidence="3" id="KW-0804">Transcription</keyword>
<dbReference type="EMBL" id="JACHOO010000006">
    <property type="protein sequence ID" value="MBB5754132.1"/>
    <property type="molecule type" value="Genomic_DNA"/>
</dbReference>
<evidence type="ECO:0000313" key="8">
    <source>
        <dbReference type="Proteomes" id="UP000523821"/>
    </source>
</evidence>
<keyword evidence="2 4" id="KW-0238">DNA-binding</keyword>
<dbReference type="PROSITE" id="PS01081">
    <property type="entry name" value="HTH_TETR_1"/>
    <property type="match status" value="1"/>
</dbReference>
<proteinExistence type="predicted"/>
<reference evidence="7 8" key="1">
    <citation type="submission" date="2020-08" db="EMBL/GenBank/DDBJ databases">
        <title>Genomic Encyclopedia of Type Strains, Phase IV (KMG-IV): sequencing the most valuable type-strain genomes for metagenomic binning, comparative biology and taxonomic classification.</title>
        <authorList>
            <person name="Goeker M."/>
        </authorList>
    </citation>
    <scope>NUCLEOTIDE SEQUENCE [LARGE SCALE GENOMIC DNA]</scope>
    <source>
        <strain evidence="7 8">DSM 16268</strain>
    </source>
</reference>
<gene>
    <name evidence="7" type="ORF">GGQ63_003207</name>
</gene>
<dbReference type="PROSITE" id="PS50977">
    <property type="entry name" value="HTH_TETR_2"/>
    <property type="match status" value="1"/>
</dbReference>
<feature type="DNA-binding region" description="H-T-H motif" evidence="4">
    <location>
        <begin position="20"/>
        <end position="39"/>
    </location>
</feature>
<evidence type="ECO:0000313" key="7">
    <source>
        <dbReference type="EMBL" id="MBB5754132.1"/>
    </source>
</evidence>
<evidence type="ECO:0000256" key="4">
    <source>
        <dbReference type="PROSITE-ProRule" id="PRU00335"/>
    </source>
</evidence>
<dbReference type="Proteomes" id="UP000523821">
    <property type="component" value="Unassembled WGS sequence"/>
</dbReference>
<evidence type="ECO:0000256" key="2">
    <source>
        <dbReference type="ARBA" id="ARBA00023125"/>
    </source>
</evidence>
<dbReference type="Pfam" id="PF00440">
    <property type="entry name" value="TetR_N"/>
    <property type="match status" value="1"/>
</dbReference>
<keyword evidence="8" id="KW-1185">Reference proteome</keyword>
<dbReference type="InterPro" id="IPR050109">
    <property type="entry name" value="HTH-type_TetR-like_transc_reg"/>
</dbReference>
<dbReference type="PANTHER" id="PTHR30055">
    <property type="entry name" value="HTH-TYPE TRANSCRIPTIONAL REGULATOR RUTR"/>
    <property type="match status" value="1"/>
</dbReference>
<name>A0A7W9L337_9HYPH</name>
<dbReference type="PANTHER" id="PTHR30055:SF234">
    <property type="entry name" value="HTH-TYPE TRANSCRIPTIONAL REGULATOR BETI"/>
    <property type="match status" value="1"/>
</dbReference>
<evidence type="ECO:0000259" key="6">
    <source>
        <dbReference type="PROSITE" id="PS50977"/>
    </source>
</evidence>
<dbReference type="InterPro" id="IPR023772">
    <property type="entry name" value="DNA-bd_HTH_TetR-type_CS"/>
</dbReference>
<protein>
    <submittedName>
        <fullName evidence="7">AcrR family transcriptional regulator</fullName>
    </submittedName>
</protein>
<keyword evidence="1" id="KW-0805">Transcription regulation</keyword>
<feature type="domain" description="HTH tetR-type" evidence="6">
    <location>
        <begin position="1"/>
        <end position="57"/>
    </location>
</feature>
<dbReference type="InterPro" id="IPR009057">
    <property type="entry name" value="Homeodomain-like_sf"/>
</dbReference>